<accession>A0ACC1IE89</accession>
<reference evidence="1" key="1">
    <citation type="submission" date="2022-07" db="EMBL/GenBank/DDBJ databases">
        <title>Phylogenomic reconstructions and comparative analyses of Kickxellomycotina fungi.</title>
        <authorList>
            <person name="Reynolds N.K."/>
            <person name="Stajich J.E."/>
            <person name="Barry K."/>
            <person name="Grigoriev I.V."/>
            <person name="Crous P."/>
            <person name="Smith M.E."/>
        </authorList>
    </citation>
    <scope>NUCLEOTIDE SEQUENCE</scope>
    <source>
        <strain evidence="1">Benny 63K</strain>
    </source>
</reference>
<gene>
    <name evidence="1" type="ORF">LPJ66_006390</name>
</gene>
<proteinExistence type="predicted"/>
<protein>
    <submittedName>
        <fullName evidence="1">Uncharacterized protein</fullName>
    </submittedName>
</protein>
<dbReference type="Proteomes" id="UP001150581">
    <property type="component" value="Unassembled WGS sequence"/>
</dbReference>
<name>A0ACC1IE89_9FUNG</name>
<dbReference type="EMBL" id="JANBPG010001007">
    <property type="protein sequence ID" value="KAJ1892361.1"/>
    <property type="molecule type" value="Genomic_DNA"/>
</dbReference>
<sequence length="279" mass="30290">MEPRASSSSASSAKPKNNEHKQYPVEPNGIELILGGIFSSLALFSPRKGLNLYESPVKYLSVSAGVLLGYYAILTFADIYCFKVSDRARRQAKTMGGRLRDVLNMILSTLAAATAIYIGFVLFGAPVATQQGETAMAAIVVALLAVTPAILTLEAKVGAWHRALLSVDSKTLPEKWAAGFFWSTMVTSWAFAYFMPMDWDRPWQKWPIPIVGGAFLGYLIGLFVVGIRCFVLPLARADFIETEESKLEMTRVPPNSKAAGAAKSASASSQPVAETKKEK</sequence>
<comment type="caution">
    <text evidence="1">The sequence shown here is derived from an EMBL/GenBank/DDBJ whole genome shotgun (WGS) entry which is preliminary data.</text>
</comment>
<evidence type="ECO:0000313" key="2">
    <source>
        <dbReference type="Proteomes" id="UP001150581"/>
    </source>
</evidence>
<evidence type="ECO:0000313" key="1">
    <source>
        <dbReference type="EMBL" id="KAJ1892361.1"/>
    </source>
</evidence>
<organism evidence="1 2">
    <name type="scientific">Kickxella alabastrina</name>
    <dbReference type="NCBI Taxonomy" id="61397"/>
    <lineage>
        <taxon>Eukaryota</taxon>
        <taxon>Fungi</taxon>
        <taxon>Fungi incertae sedis</taxon>
        <taxon>Zoopagomycota</taxon>
        <taxon>Kickxellomycotina</taxon>
        <taxon>Kickxellomycetes</taxon>
        <taxon>Kickxellales</taxon>
        <taxon>Kickxellaceae</taxon>
        <taxon>Kickxella</taxon>
    </lineage>
</organism>
<keyword evidence="2" id="KW-1185">Reference proteome</keyword>